<comment type="caution">
    <text evidence="1">The sequence shown here is derived from an EMBL/GenBank/DDBJ whole genome shotgun (WGS) entry which is preliminary data.</text>
</comment>
<protein>
    <submittedName>
        <fullName evidence="1">Uncharacterized protein</fullName>
    </submittedName>
</protein>
<reference evidence="1 2" key="1">
    <citation type="journal article" date="2019" name="Sci. Rep.">
        <title>Orb-weaving spider Araneus ventricosus genome elucidates the spidroin gene catalogue.</title>
        <authorList>
            <person name="Kono N."/>
            <person name="Nakamura H."/>
            <person name="Ohtoshi R."/>
            <person name="Moran D.A.P."/>
            <person name="Shinohara A."/>
            <person name="Yoshida Y."/>
            <person name="Fujiwara M."/>
            <person name="Mori M."/>
            <person name="Tomita M."/>
            <person name="Arakawa K."/>
        </authorList>
    </citation>
    <scope>NUCLEOTIDE SEQUENCE [LARGE SCALE GENOMIC DNA]</scope>
</reference>
<sequence>MNVDRRFIKLQPGACSNRNCLFRMIHQSGFLPQKKKNQKVIKFLDVFSDTASPPRLSSNSSKAKDSLHSIASLRKGMRLLSYNQELNKELENVHSFPRVFLRKLIF</sequence>
<evidence type="ECO:0000313" key="2">
    <source>
        <dbReference type="Proteomes" id="UP000499080"/>
    </source>
</evidence>
<accession>A0A4Y2IGW3</accession>
<keyword evidence="2" id="KW-1185">Reference proteome</keyword>
<gene>
    <name evidence="1" type="ORF">AVEN_102289_1</name>
</gene>
<dbReference type="Proteomes" id="UP000499080">
    <property type="component" value="Unassembled WGS sequence"/>
</dbReference>
<dbReference type="EMBL" id="BGPR01002627">
    <property type="protein sequence ID" value="GBM76499.1"/>
    <property type="molecule type" value="Genomic_DNA"/>
</dbReference>
<evidence type="ECO:0000313" key="1">
    <source>
        <dbReference type="EMBL" id="GBM76499.1"/>
    </source>
</evidence>
<organism evidence="1 2">
    <name type="scientific">Araneus ventricosus</name>
    <name type="common">Orbweaver spider</name>
    <name type="synonym">Epeira ventricosa</name>
    <dbReference type="NCBI Taxonomy" id="182803"/>
    <lineage>
        <taxon>Eukaryota</taxon>
        <taxon>Metazoa</taxon>
        <taxon>Ecdysozoa</taxon>
        <taxon>Arthropoda</taxon>
        <taxon>Chelicerata</taxon>
        <taxon>Arachnida</taxon>
        <taxon>Araneae</taxon>
        <taxon>Araneomorphae</taxon>
        <taxon>Entelegynae</taxon>
        <taxon>Araneoidea</taxon>
        <taxon>Araneidae</taxon>
        <taxon>Araneus</taxon>
    </lineage>
</organism>
<proteinExistence type="predicted"/>
<dbReference type="AlphaFoldDB" id="A0A4Y2IGW3"/>
<name>A0A4Y2IGW3_ARAVE</name>